<dbReference type="AlphaFoldDB" id="A0A139AJZ0"/>
<evidence type="ECO:0000256" key="2">
    <source>
        <dbReference type="ARBA" id="ARBA00008807"/>
    </source>
</evidence>
<keyword evidence="4 10" id="KW-0812">Transmembrane</keyword>
<feature type="transmembrane region" description="Helical" evidence="10">
    <location>
        <begin position="85"/>
        <end position="106"/>
    </location>
</feature>
<evidence type="ECO:0000256" key="7">
    <source>
        <dbReference type="ARBA" id="ARBA00022989"/>
    </source>
</evidence>
<evidence type="ECO:0000256" key="3">
    <source>
        <dbReference type="ARBA" id="ARBA00022448"/>
    </source>
</evidence>
<dbReference type="NCBIfam" id="TIGR00727">
    <property type="entry name" value="ISP4_OPT"/>
    <property type="match status" value="1"/>
</dbReference>
<evidence type="ECO:0000256" key="5">
    <source>
        <dbReference type="ARBA" id="ARBA00022856"/>
    </source>
</evidence>
<feature type="region of interest" description="Disordered" evidence="9">
    <location>
        <begin position="1"/>
        <end position="29"/>
    </location>
</feature>
<feature type="transmembrane region" description="Helical" evidence="10">
    <location>
        <begin position="290"/>
        <end position="313"/>
    </location>
</feature>
<comment type="similarity">
    <text evidence="2">Belongs to the oligopeptide OPT transporter family.</text>
</comment>
<dbReference type="OrthoDB" id="9986677at2759"/>
<feature type="transmembrane region" description="Helical" evidence="10">
    <location>
        <begin position="581"/>
        <end position="602"/>
    </location>
</feature>
<feature type="transmembrane region" description="Helical" evidence="10">
    <location>
        <begin position="381"/>
        <end position="400"/>
    </location>
</feature>
<evidence type="ECO:0000256" key="1">
    <source>
        <dbReference type="ARBA" id="ARBA00004141"/>
    </source>
</evidence>
<evidence type="ECO:0000313" key="12">
    <source>
        <dbReference type="Proteomes" id="UP000070544"/>
    </source>
</evidence>
<protein>
    <submittedName>
        <fullName evidence="11">OPT superfamily oligopeptide transporter</fullName>
    </submittedName>
</protein>
<dbReference type="GO" id="GO:0015031">
    <property type="term" value="P:protein transport"/>
    <property type="evidence" value="ECO:0007669"/>
    <property type="project" value="UniProtKB-KW"/>
</dbReference>
<keyword evidence="3" id="KW-0813">Transport</keyword>
<feature type="compositionally biased region" description="Basic and acidic residues" evidence="9">
    <location>
        <begin position="10"/>
        <end position="29"/>
    </location>
</feature>
<dbReference type="GO" id="GO:0035673">
    <property type="term" value="F:oligopeptide transmembrane transporter activity"/>
    <property type="evidence" value="ECO:0007669"/>
    <property type="project" value="InterPro"/>
</dbReference>
<feature type="transmembrane region" description="Helical" evidence="10">
    <location>
        <begin position="165"/>
        <end position="187"/>
    </location>
</feature>
<evidence type="ECO:0000256" key="9">
    <source>
        <dbReference type="SAM" id="MobiDB-lite"/>
    </source>
</evidence>
<evidence type="ECO:0000256" key="8">
    <source>
        <dbReference type="ARBA" id="ARBA00023136"/>
    </source>
</evidence>
<feature type="transmembrane region" description="Helical" evidence="10">
    <location>
        <begin position="692"/>
        <end position="711"/>
    </location>
</feature>
<dbReference type="EMBL" id="KQ965750">
    <property type="protein sequence ID" value="KXS16813.1"/>
    <property type="molecule type" value="Genomic_DNA"/>
</dbReference>
<sequence>MASEEADTMQDEKLRAEQKELDLEKPLTNENKRQARVPEVAAVVSEEDDPTQPCMSFRAIFLGVFFSFAVGGVNMYYWFRDEPVTIGSIVVTLLSYFMGKGMEILLPDWRFNWPWVGEWSLNPGPYNMKEHALVTIFANAGYQSAYAADILVTQRLFYGQNFGPAYGILLILTILGYGMAGLGRTVLVDPPSMWWPANLPTVALFNSLHERTTENRLGKHARFFGIVSFGAFCYYFFPGFIMPILTSLSVMCWFDHSNHIVGTLGAGNAGMGILNFSLDWNTITAFMTSPLPYPVFAILNVMAGTVLLTWIIVPALYYSNTFNAKLFPIISTTSYALRTLPDGTQQAERYNVSRILTPDKLFDEAAYNDYSQLHLSSTFTMTYFISFCGVICVFTHILLYHGKDIVRRYRASRIEDPDIHNVLMDAYETVPHWWFGVVFIITLALSFLTTSYWPTNLPWWGLVLAVLMALVSTIPFGIIQAIANVLPGLNVITELVCGYMLPGRPIANIIFKTYGYISMYQAVTFLSDMKLGFYLKIAPRKLFWAQLWGTIISGIVNYLVMDAILTNVVHDDSEGVLNGDYAPYTLPNASVFFTASIIWGVIGPARMFGPTSSYAALNYGWLIGALLPIPFWLLHQKFPNFGWDNINFPVVFNGMALIPPARPVNYYTWGAIGVFFNYYIRRKFTKWWENYNYVLSAALDTGTAISLLIIAL</sequence>
<keyword evidence="8 10" id="KW-0472">Membrane</keyword>
<proteinExistence type="inferred from homology"/>
<evidence type="ECO:0000256" key="4">
    <source>
        <dbReference type="ARBA" id="ARBA00022692"/>
    </source>
</evidence>
<feature type="transmembrane region" description="Helical" evidence="10">
    <location>
        <begin position="614"/>
        <end position="634"/>
    </location>
</feature>
<organism evidence="11 12">
    <name type="scientific">Gonapodya prolifera (strain JEL478)</name>
    <name type="common">Monoblepharis prolifera</name>
    <dbReference type="NCBI Taxonomy" id="1344416"/>
    <lineage>
        <taxon>Eukaryota</taxon>
        <taxon>Fungi</taxon>
        <taxon>Fungi incertae sedis</taxon>
        <taxon>Chytridiomycota</taxon>
        <taxon>Chytridiomycota incertae sedis</taxon>
        <taxon>Monoblepharidomycetes</taxon>
        <taxon>Monoblepharidales</taxon>
        <taxon>Gonapodyaceae</taxon>
        <taxon>Gonapodya</taxon>
    </lineage>
</organism>
<dbReference type="InterPro" id="IPR004813">
    <property type="entry name" value="OPT"/>
</dbReference>
<evidence type="ECO:0000256" key="10">
    <source>
        <dbReference type="SAM" id="Phobius"/>
    </source>
</evidence>
<keyword evidence="12" id="KW-1185">Reference proteome</keyword>
<feature type="transmembrane region" description="Helical" evidence="10">
    <location>
        <begin position="542"/>
        <end position="561"/>
    </location>
</feature>
<dbReference type="NCBIfam" id="TIGR00728">
    <property type="entry name" value="OPT_sfam"/>
    <property type="match status" value="1"/>
</dbReference>
<comment type="subcellular location">
    <subcellularLocation>
        <location evidence="1">Membrane</location>
        <topology evidence="1">Multi-pass membrane protein</topology>
    </subcellularLocation>
</comment>
<gene>
    <name evidence="11" type="ORF">M427DRAFT_494555</name>
</gene>
<dbReference type="PANTHER" id="PTHR22601">
    <property type="entry name" value="ISP4 LIKE PROTEIN"/>
    <property type="match status" value="1"/>
</dbReference>
<keyword evidence="5" id="KW-0571">Peptide transport</keyword>
<feature type="transmembrane region" description="Helical" evidence="10">
    <location>
        <begin position="59"/>
        <end position="79"/>
    </location>
</feature>
<evidence type="ECO:0000313" key="11">
    <source>
        <dbReference type="EMBL" id="KXS16813.1"/>
    </source>
</evidence>
<keyword evidence="7 10" id="KW-1133">Transmembrane helix</keyword>
<accession>A0A139AJZ0</accession>
<evidence type="ECO:0000256" key="6">
    <source>
        <dbReference type="ARBA" id="ARBA00022927"/>
    </source>
</evidence>
<dbReference type="Proteomes" id="UP000070544">
    <property type="component" value="Unassembled WGS sequence"/>
</dbReference>
<dbReference type="InterPro" id="IPR004648">
    <property type="entry name" value="Oligpept_transpt"/>
</dbReference>
<feature type="transmembrane region" description="Helical" evidence="10">
    <location>
        <begin position="221"/>
        <end position="245"/>
    </location>
</feature>
<reference evidence="11 12" key="1">
    <citation type="journal article" date="2015" name="Genome Biol. Evol.">
        <title>Phylogenomic analyses indicate that early fungi evolved digesting cell walls of algal ancestors of land plants.</title>
        <authorList>
            <person name="Chang Y."/>
            <person name="Wang S."/>
            <person name="Sekimoto S."/>
            <person name="Aerts A.L."/>
            <person name="Choi C."/>
            <person name="Clum A."/>
            <person name="LaButti K.M."/>
            <person name="Lindquist E.A."/>
            <person name="Yee Ngan C."/>
            <person name="Ohm R.A."/>
            <person name="Salamov A.A."/>
            <person name="Grigoriev I.V."/>
            <person name="Spatafora J.W."/>
            <person name="Berbee M.L."/>
        </authorList>
    </citation>
    <scope>NUCLEOTIDE SEQUENCE [LARGE SCALE GENOMIC DNA]</scope>
    <source>
        <strain evidence="11 12">JEL478</strain>
    </source>
</reference>
<name>A0A139AJZ0_GONPJ</name>
<feature type="transmembrane region" description="Helical" evidence="10">
    <location>
        <begin position="433"/>
        <end position="453"/>
    </location>
</feature>
<dbReference type="GO" id="GO:0016020">
    <property type="term" value="C:membrane"/>
    <property type="evidence" value="ECO:0007669"/>
    <property type="project" value="UniProtKB-SubCell"/>
</dbReference>
<feature type="transmembrane region" description="Helical" evidence="10">
    <location>
        <begin position="459"/>
        <end position="479"/>
    </location>
</feature>
<dbReference type="Pfam" id="PF03169">
    <property type="entry name" value="OPT"/>
    <property type="match status" value="1"/>
</dbReference>
<keyword evidence="6" id="KW-0653">Protein transport</keyword>
<dbReference type="OMA" id="AMIWPAD"/>
<feature type="transmembrane region" description="Helical" evidence="10">
    <location>
        <begin position="664"/>
        <end position="680"/>
    </location>
</feature>
<feature type="transmembrane region" description="Helical" evidence="10">
    <location>
        <begin position="257"/>
        <end position="278"/>
    </location>
</feature>